<evidence type="ECO:0000256" key="7">
    <source>
        <dbReference type="SAM" id="MobiDB-lite"/>
    </source>
</evidence>
<dbReference type="InterPro" id="IPR001138">
    <property type="entry name" value="Zn2Cys6_DnaBD"/>
</dbReference>
<protein>
    <recommendedName>
        <fullName evidence="8">Zn(2)-C6 fungal-type domain-containing protein</fullName>
    </recommendedName>
</protein>
<dbReference type="InterPro" id="IPR052360">
    <property type="entry name" value="Transcr_Regulatory_Proteins"/>
</dbReference>
<evidence type="ECO:0000256" key="4">
    <source>
        <dbReference type="ARBA" id="ARBA00023125"/>
    </source>
</evidence>
<dbReference type="GO" id="GO:0003677">
    <property type="term" value="F:DNA binding"/>
    <property type="evidence" value="ECO:0007669"/>
    <property type="project" value="UniProtKB-KW"/>
</dbReference>
<name>A0AA35QCX8_9HYPO</name>
<keyword evidence="3" id="KW-0805">Transcription regulation</keyword>
<keyword evidence="10" id="KW-1185">Reference proteome</keyword>
<keyword evidence="6" id="KW-0539">Nucleus</keyword>
<evidence type="ECO:0000256" key="1">
    <source>
        <dbReference type="ARBA" id="ARBA00022723"/>
    </source>
</evidence>
<dbReference type="PROSITE" id="PS50048">
    <property type="entry name" value="ZN2_CY6_FUNGAL_2"/>
    <property type="match status" value="1"/>
</dbReference>
<proteinExistence type="predicted"/>
<dbReference type="SUPFAM" id="SSF57701">
    <property type="entry name" value="Zn2/Cys6 DNA-binding domain"/>
    <property type="match status" value="1"/>
</dbReference>
<feature type="region of interest" description="Disordered" evidence="7">
    <location>
        <begin position="13"/>
        <end position="48"/>
    </location>
</feature>
<evidence type="ECO:0000313" key="9">
    <source>
        <dbReference type="EMBL" id="CAI6099726.1"/>
    </source>
</evidence>
<evidence type="ECO:0000256" key="3">
    <source>
        <dbReference type="ARBA" id="ARBA00023015"/>
    </source>
</evidence>
<keyword evidence="1" id="KW-0479">Metal-binding</keyword>
<dbReference type="EMBL" id="CABFNP030001329">
    <property type="protein sequence ID" value="CAI6099726.1"/>
    <property type="molecule type" value="Genomic_DNA"/>
</dbReference>
<dbReference type="PROSITE" id="PS00463">
    <property type="entry name" value="ZN2_CY6_FUNGAL_1"/>
    <property type="match status" value="1"/>
</dbReference>
<dbReference type="Pfam" id="PF00172">
    <property type="entry name" value="Zn_clus"/>
    <property type="match status" value="1"/>
</dbReference>
<evidence type="ECO:0000259" key="8">
    <source>
        <dbReference type="PROSITE" id="PS50048"/>
    </source>
</evidence>
<dbReference type="CDD" id="cd00067">
    <property type="entry name" value="GAL4"/>
    <property type="match status" value="1"/>
</dbReference>
<evidence type="ECO:0000256" key="5">
    <source>
        <dbReference type="ARBA" id="ARBA00023163"/>
    </source>
</evidence>
<accession>A0AA35QCX8</accession>
<evidence type="ECO:0000313" key="10">
    <source>
        <dbReference type="Proteomes" id="UP001160390"/>
    </source>
</evidence>
<dbReference type="Proteomes" id="UP001160390">
    <property type="component" value="Unassembled WGS sequence"/>
</dbReference>
<dbReference type="GO" id="GO:0008270">
    <property type="term" value="F:zinc ion binding"/>
    <property type="evidence" value="ECO:0007669"/>
    <property type="project" value="InterPro"/>
</dbReference>
<evidence type="ECO:0000256" key="6">
    <source>
        <dbReference type="ARBA" id="ARBA00023242"/>
    </source>
</evidence>
<dbReference type="SMART" id="SM00066">
    <property type="entry name" value="GAL4"/>
    <property type="match status" value="1"/>
</dbReference>
<dbReference type="PANTHER" id="PTHR36206">
    <property type="entry name" value="ASPERCRYPTIN BIOSYNTHESIS CLUSTER-SPECIFIC TRANSCRIPTION REGULATOR ATNN-RELATED"/>
    <property type="match status" value="1"/>
</dbReference>
<reference evidence="9" key="1">
    <citation type="submission" date="2023-01" db="EMBL/GenBank/DDBJ databases">
        <authorList>
            <person name="Piombo E."/>
        </authorList>
    </citation>
    <scope>NUCLEOTIDE SEQUENCE</scope>
</reference>
<feature type="domain" description="Zn(2)-C6 fungal-type" evidence="8">
    <location>
        <begin position="77"/>
        <end position="105"/>
    </location>
</feature>
<comment type="caution">
    <text evidence="9">The sequence shown here is derived from an EMBL/GenBank/DDBJ whole genome shotgun (WGS) entry which is preliminary data.</text>
</comment>
<keyword evidence="4" id="KW-0238">DNA-binding</keyword>
<keyword evidence="2" id="KW-0862">Zinc</keyword>
<evidence type="ECO:0000256" key="2">
    <source>
        <dbReference type="ARBA" id="ARBA00022833"/>
    </source>
</evidence>
<dbReference type="PANTHER" id="PTHR36206:SF4">
    <property type="entry name" value="HYPOTHETICAL CONSERVED PROTEIN (EUROFUNG)-RELATED"/>
    <property type="match status" value="1"/>
</dbReference>
<dbReference type="Gene3D" id="4.10.240.10">
    <property type="entry name" value="Zn(2)-C6 fungal-type DNA-binding domain"/>
    <property type="match status" value="1"/>
</dbReference>
<keyword evidence="5" id="KW-0804">Transcription</keyword>
<sequence>MAAFQGTIIAPNQDQLLPIRSGHSSSPEREDGGSQSIRPYLSQPATDSHALSRKLLVFSVKNRPRMTRTSTPRTRNGCRQCKRRHTKCDETRPSCKKCVAKGLVCDGLWATSAAKPQQTADAQPLVLVAAASSSRVPAMPGYESAAFRSAADWDYFKAFITMSTQQGTLPVVELIELTPQVSRQHSALRDICCGIGALSSSYQVLDGAEFFEATQYRKSLMYYHSAIKTLQSIKTTGRESMKWIILASLLFLTYELMHGDLEAAFTHFNHAHNMLEQYFARKCKETGLPFSELPLDRFESALCDVLQRLITYPWSFDMSSTSKPRLDPAVTFCCRGREHRYLVDDMPKEFDTVLLASRWWDITQHFIRHHIHGRGNGNDGRDGKLHTPSSDDWTKCLDTVLKWRSSFLPLLRRGREGKDTDTSLYLQVTTLEILYMENVAFVHSCRENDTAVQPSLSPLYLDLVKQTQSLCKGIKLAGIETRTLEYSVLRPLAFVVYKCRNSEVLAEVEETLKYVSNDSGAVIALRALLSTTQNREFRLRAVERSWAWYITCVGCGSGNLDMFR</sequence>
<dbReference type="InterPro" id="IPR036864">
    <property type="entry name" value="Zn2-C6_fun-type_DNA-bd_sf"/>
</dbReference>
<gene>
    <name evidence="9" type="ORF">CCHLO57077_00011495</name>
</gene>
<organism evidence="9 10">
    <name type="scientific">Clonostachys chloroleuca</name>
    <dbReference type="NCBI Taxonomy" id="1926264"/>
    <lineage>
        <taxon>Eukaryota</taxon>
        <taxon>Fungi</taxon>
        <taxon>Dikarya</taxon>
        <taxon>Ascomycota</taxon>
        <taxon>Pezizomycotina</taxon>
        <taxon>Sordariomycetes</taxon>
        <taxon>Hypocreomycetidae</taxon>
        <taxon>Hypocreales</taxon>
        <taxon>Bionectriaceae</taxon>
        <taxon>Clonostachys</taxon>
    </lineage>
</organism>
<dbReference type="AlphaFoldDB" id="A0AA35QCX8"/>
<dbReference type="GO" id="GO:0000981">
    <property type="term" value="F:DNA-binding transcription factor activity, RNA polymerase II-specific"/>
    <property type="evidence" value="ECO:0007669"/>
    <property type="project" value="InterPro"/>
</dbReference>